<dbReference type="EMBL" id="MFDD01000002">
    <property type="protein sequence ID" value="OGE41206.1"/>
    <property type="molecule type" value="Genomic_DNA"/>
</dbReference>
<proteinExistence type="predicted"/>
<comment type="caution">
    <text evidence="1">The sequence shown here is derived from an EMBL/GenBank/DDBJ whole genome shotgun (WGS) entry which is preliminary data.</text>
</comment>
<dbReference type="Proteomes" id="UP000177328">
    <property type="component" value="Unassembled WGS sequence"/>
</dbReference>
<organism evidence="1 2">
    <name type="scientific">Candidatus Daviesbacteria bacterium RIFCSPHIGHO2_02_FULL_43_12</name>
    <dbReference type="NCBI Taxonomy" id="1797776"/>
    <lineage>
        <taxon>Bacteria</taxon>
        <taxon>Candidatus Daviesiibacteriota</taxon>
    </lineage>
</organism>
<name>A0A1F5KJU2_9BACT</name>
<sequence>MDVKLESGINIKDLIIEPAQADYRFDPAKEFTVEDFFGYKDKRDNLARIELIKIATTADLKLLFPASDIHQDLDESLWQAIELDLDQARQAVQDKREQGLSLCTQMLRYARVLFPERTVNLRYFPSLWNELDPLMTKRIDDNDHTGYLGRAGDLRYAYEIWQPLANLNPRSAQVAEDRLDHLKRSGDKWKDFAETAHDFKLIFPDKFQNYQLGRPEWDSMVKDFRKVKGDPGNHWLTVLEYARFLSVLACNELKVNDKEVEFVWARNSAKSKAELPNIRRF</sequence>
<dbReference type="AlphaFoldDB" id="A0A1F5KJU2"/>
<accession>A0A1F5KJU2</accession>
<reference evidence="1 2" key="1">
    <citation type="journal article" date="2016" name="Nat. Commun.">
        <title>Thousands of microbial genomes shed light on interconnected biogeochemical processes in an aquifer system.</title>
        <authorList>
            <person name="Anantharaman K."/>
            <person name="Brown C.T."/>
            <person name="Hug L.A."/>
            <person name="Sharon I."/>
            <person name="Castelle C.J."/>
            <person name="Probst A.J."/>
            <person name="Thomas B.C."/>
            <person name="Singh A."/>
            <person name="Wilkins M.J."/>
            <person name="Karaoz U."/>
            <person name="Brodie E.L."/>
            <person name="Williams K.H."/>
            <person name="Hubbard S.S."/>
            <person name="Banfield J.F."/>
        </authorList>
    </citation>
    <scope>NUCLEOTIDE SEQUENCE [LARGE SCALE GENOMIC DNA]</scope>
</reference>
<protein>
    <submittedName>
        <fullName evidence="1">Uncharacterized protein</fullName>
    </submittedName>
</protein>
<evidence type="ECO:0000313" key="1">
    <source>
        <dbReference type="EMBL" id="OGE41206.1"/>
    </source>
</evidence>
<gene>
    <name evidence="1" type="ORF">A3D25_01605</name>
</gene>
<evidence type="ECO:0000313" key="2">
    <source>
        <dbReference type="Proteomes" id="UP000177328"/>
    </source>
</evidence>